<comment type="caution">
    <text evidence="3">The sequence shown here is derived from an EMBL/GenBank/DDBJ whole genome shotgun (WGS) entry which is preliminary data.</text>
</comment>
<dbReference type="InterPro" id="IPR011055">
    <property type="entry name" value="Dup_hybrid_motif"/>
</dbReference>
<feature type="domain" description="Fibronectin type-III" evidence="2">
    <location>
        <begin position="106"/>
        <end position="206"/>
    </location>
</feature>
<dbReference type="CDD" id="cd12797">
    <property type="entry name" value="M23_peptidase"/>
    <property type="match status" value="1"/>
</dbReference>
<gene>
    <name evidence="3" type="ORF">IAG03_12825</name>
</gene>
<organism evidence="3 4">
    <name type="scientific">Yeguia hominis</name>
    <dbReference type="NCBI Taxonomy" id="2763662"/>
    <lineage>
        <taxon>Bacteria</taxon>
        <taxon>Bacillati</taxon>
        <taxon>Bacillota</taxon>
        <taxon>Clostridia</taxon>
        <taxon>Eubacteriales</taxon>
        <taxon>Yeguiaceae</taxon>
        <taxon>Yeguia</taxon>
    </lineage>
</organism>
<dbReference type="GO" id="GO:0004222">
    <property type="term" value="F:metalloendopeptidase activity"/>
    <property type="evidence" value="ECO:0007669"/>
    <property type="project" value="TreeGrafter"/>
</dbReference>
<dbReference type="PROSITE" id="PS50853">
    <property type="entry name" value="FN3"/>
    <property type="match status" value="3"/>
</dbReference>
<dbReference type="EMBL" id="JACRSN010000025">
    <property type="protein sequence ID" value="MBC8534846.1"/>
    <property type="molecule type" value="Genomic_DNA"/>
</dbReference>
<evidence type="ECO:0000313" key="4">
    <source>
        <dbReference type="Proteomes" id="UP000651482"/>
    </source>
</evidence>
<dbReference type="InterPro" id="IPR036116">
    <property type="entry name" value="FN3_sf"/>
</dbReference>
<reference evidence="3" key="1">
    <citation type="submission" date="2020-08" db="EMBL/GenBank/DDBJ databases">
        <title>Genome public.</title>
        <authorList>
            <person name="Liu C."/>
            <person name="Sun Q."/>
        </authorList>
    </citation>
    <scope>NUCLEOTIDE SEQUENCE</scope>
    <source>
        <strain evidence="3">NSJ-40</strain>
    </source>
</reference>
<evidence type="ECO:0000313" key="3">
    <source>
        <dbReference type="EMBL" id="MBC8534846.1"/>
    </source>
</evidence>
<sequence>MRKFCCLLLALLFFCSASGMDAFCEEAHVHTGAWVTELEPTCTANGSATMVCTDCGASVSKSLPASHQWNAAYAVDCAPTYALPGSQSIHCAVCDAIDAERVETIPPLTLSAPEISASSDGFDQISITWTPVEGAEGYRIYRKTAAADWAYSDEEDWVCLDTTESTSYLDAAVFCGVSYSYAVTAVCGENEGNRAEVCSVQNTLSVPELEASPLSDFQISLDWTPVSGADGYRLYRKSGAGNWEGLRDLSGNDTTLYIDETGLWNTKYAYTIRAFRNQNGAHGFSDWDSEGCCVTTAQVTPEISVRSDYAKTTVSWKQIRGAEGYRIYRKPADSTKWKRIATLSGGETRRYIDKAASYGVSYDYTIRGYRHDGDRILLTNDCSPGVRGRVFLDTPTLRSVSAKSYAKIKITWEPVAGAQGYDLYRKSGTGSWKKIRTLTGQSAASYTDASVLTGTAYTYTVRAYRTENGTRLRSAYDKTGKSATPSLSVPTLKSATSAGYQQIKVTWESVAGADGYLLYRKTEGGSWKRLLTLKGHDTQTATDNTAVTGTHYFYTVKAYRLVDGEKRCSGYDKSGIKGTAKLSKPALQETVSAGYHKIKLTWKKVPGASGYEIYRADSEDGTYSKIETVKGASNVTFTDTKRTCGTCYYYKVRAYRSVEGNRVYSGMSKIGSAKPQLAKTKAKCVSGGYDRVKLSWDAVGGASGYQIYRKTSKNGTLKLLKEIAKPDAKSYTDSSCTCGKTYYYAVRAFRTVNGKPVFGKFSSTLTAKALPAAPSASAKSGGYDRVKLSWKMVSGASGYEIYRASSKNGSYSRLKTIKGNKTLSYTDHGLEHQTRLYYKIRSYRTVDGKKLYSPYSKVLSAKPVSVPDDQATGKKGVATGTLSWPAPGYSWLSSSWGDGRGHKGIDIAGSGIHGSDVLAVDGGVVKEVNDYSSWGSGYGYYVILDHGNNHTTMYAHCSKICVKEGQKIAKGQRIAKIGNTGDSTGPHLHFEIRYRGSPTDPMEFFE</sequence>
<dbReference type="SMART" id="SM00060">
    <property type="entry name" value="FN3"/>
    <property type="match status" value="7"/>
</dbReference>
<feature type="signal peptide" evidence="1">
    <location>
        <begin position="1"/>
        <end position="22"/>
    </location>
</feature>
<dbReference type="InterPro" id="IPR003961">
    <property type="entry name" value="FN3_dom"/>
</dbReference>
<dbReference type="Proteomes" id="UP000651482">
    <property type="component" value="Unassembled WGS sequence"/>
</dbReference>
<proteinExistence type="predicted"/>
<dbReference type="Gene3D" id="2.70.70.10">
    <property type="entry name" value="Glucose Permease (Domain IIA)"/>
    <property type="match status" value="1"/>
</dbReference>
<accession>A0A926HTU8</accession>
<dbReference type="SUPFAM" id="SSF49265">
    <property type="entry name" value="Fibronectin type III"/>
    <property type="match status" value="5"/>
</dbReference>
<name>A0A926HTU8_9FIRM</name>
<protein>
    <submittedName>
        <fullName evidence="3">Peptidoglycan DD-metalloendopeptidase family protein</fullName>
    </submittedName>
</protein>
<dbReference type="InterPro" id="IPR016047">
    <property type="entry name" value="M23ase_b-sheet_dom"/>
</dbReference>
<dbReference type="PANTHER" id="PTHR21666">
    <property type="entry name" value="PEPTIDASE-RELATED"/>
    <property type="match status" value="1"/>
</dbReference>
<dbReference type="SUPFAM" id="SSF51261">
    <property type="entry name" value="Duplicated hybrid motif"/>
    <property type="match status" value="1"/>
</dbReference>
<evidence type="ECO:0000256" key="1">
    <source>
        <dbReference type="SAM" id="SignalP"/>
    </source>
</evidence>
<feature type="domain" description="Fibronectin type-III" evidence="2">
    <location>
        <begin position="394"/>
        <end position="494"/>
    </location>
</feature>
<feature type="chain" id="PRO_5038920160" evidence="1">
    <location>
        <begin position="23"/>
        <end position="1006"/>
    </location>
</feature>
<dbReference type="Pfam" id="PF01551">
    <property type="entry name" value="Peptidase_M23"/>
    <property type="match status" value="1"/>
</dbReference>
<dbReference type="CDD" id="cd00063">
    <property type="entry name" value="FN3"/>
    <property type="match status" value="1"/>
</dbReference>
<feature type="domain" description="Fibronectin type-III" evidence="2">
    <location>
        <begin position="770"/>
        <end position="869"/>
    </location>
</feature>
<keyword evidence="1" id="KW-0732">Signal</keyword>
<dbReference type="InterPro" id="IPR050570">
    <property type="entry name" value="Cell_wall_metabolism_enzyme"/>
</dbReference>
<keyword evidence="4" id="KW-1185">Reference proteome</keyword>
<dbReference type="Gene3D" id="2.60.40.10">
    <property type="entry name" value="Immunoglobulins"/>
    <property type="match status" value="8"/>
</dbReference>
<dbReference type="InterPro" id="IPR013783">
    <property type="entry name" value="Ig-like_fold"/>
</dbReference>
<evidence type="ECO:0000259" key="2">
    <source>
        <dbReference type="PROSITE" id="PS50853"/>
    </source>
</evidence>
<dbReference type="PANTHER" id="PTHR21666:SF270">
    <property type="entry name" value="MUREIN HYDROLASE ACTIVATOR ENVC"/>
    <property type="match status" value="1"/>
</dbReference>
<dbReference type="RefSeq" id="WP_249320472.1">
    <property type="nucleotide sequence ID" value="NZ_JACRSN010000025.1"/>
</dbReference>
<dbReference type="AlphaFoldDB" id="A0A926HTU8"/>